<organism evidence="2 3">
    <name type="scientific">Vibrio chagasii</name>
    <dbReference type="NCBI Taxonomy" id="170679"/>
    <lineage>
        <taxon>Bacteria</taxon>
        <taxon>Pseudomonadati</taxon>
        <taxon>Pseudomonadota</taxon>
        <taxon>Gammaproteobacteria</taxon>
        <taxon>Vibrionales</taxon>
        <taxon>Vibrionaceae</taxon>
        <taxon>Vibrio</taxon>
    </lineage>
</organism>
<protein>
    <submittedName>
        <fullName evidence="1">DUF535 domain-containing protein</fullName>
    </submittedName>
    <submittedName>
        <fullName evidence="2">P-loop ATPase</fullName>
    </submittedName>
</protein>
<reference evidence="1 4" key="2">
    <citation type="submission" date="2019-09" db="EMBL/GenBank/DDBJ databases">
        <title>Draft genome sequences of 48 bacterial type strains from the CCUG.</title>
        <authorList>
            <person name="Tunovic T."/>
            <person name="Pineiro-Iglesias B."/>
            <person name="Unosson C."/>
            <person name="Inganas E."/>
            <person name="Ohlen M."/>
            <person name="Cardew S."/>
            <person name="Jensie-Markopoulos S."/>
            <person name="Salva-Serra F."/>
            <person name="Jaen-Luchoro D."/>
            <person name="Karlsson R."/>
            <person name="Svensson-Stadler L."/>
            <person name="Chun J."/>
            <person name="Moore E."/>
        </authorList>
    </citation>
    <scope>NUCLEOTIDE SEQUENCE [LARGE SCALE GENOMIC DNA]</scope>
    <source>
        <strain evidence="1 4">CCUG 48643</strain>
    </source>
</reference>
<gene>
    <name evidence="2" type="ORF">BTO10_09810</name>
    <name evidence="1" type="ORF">F7Q91_09010</name>
</gene>
<dbReference type="PANTHER" id="PTHR38785:SF1">
    <property type="entry name" value="HOMOLOG OF VIRK"/>
    <property type="match status" value="1"/>
</dbReference>
<dbReference type="RefSeq" id="WP_032554025.1">
    <property type="nucleotide sequence ID" value="NZ_AP025465.1"/>
</dbReference>
<evidence type="ECO:0000313" key="2">
    <source>
        <dbReference type="EMBL" id="PQJ61535.1"/>
    </source>
</evidence>
<dbReference type="PANTHER" id="PTHR38785">
    <property type="entry name" value="HOMOLOG OF VIRK"/>
    <property type="match status" value="1"/>
</dbReference>
<name>A0A2S7VHV9_9VIBR</name>
<dbReference type="GeneID" id="77340525"/>
<dbReference type="AlphaFoldDB" id="A0A2S7VHV9"/>
<evidence type="ECO:0000313" key="4">
    <source>
        <dbReference type="Proteomes" id="UP000423756"/>
    </source>
</evidence>
<dbReference type="Proteomes" id="UP000238707">
    <property type="component" value="Unassembled WGS sequence"/>
</dbReference>
<comment type="caution">
    <text evidence="2">The sequence shown here is derived from an EMBL/GenBank/DDBJ whole genome shotgun (WGS) entry which is preliminary data.</text>
</comment>
<evidence type="ECO:0000313" key="3">
    <source>
        <dbReference type="Proteomes" id="UP000238707"/>
    </source>
</evidence>
<evidence type="ECO:0000313" key="1">
    <source>
        <dbReference type="EMBL" id="KAB0480459.1"/>
    </source>
</evidence>
<keyword evidence="3" id="KW-1185">Reference proteome</keyword>
<dbReference type="EMBL" id="MSCI01000002">
    <property type="protein sequence ID" value="PQJ61535.1"/>
    <property type="molecule type" value="Genomic_DNA"/>
</dbReference>
<dbReference type="InterPro" id="IPR007488">
    <property type="entry name" value="DUF535"/>
</dbReference>
<dbReference type="Pfam" id="PF04393">
    <property type="entry name" value="DUF535"/>
    <property type="match status" value="1"/>
</dbReference>
<sequence>MHSLKKLHNLSKKVHPHCYGVDYIRKNIRFVMWGLLNRQVTQGMYDLQKDKKLTAVFENDYKLFEKPLKPFISPSFSSTQRLELIRSHFQILTDKFDSKVINLYEKPFEITTFKDRNGQPYTIELYPGESREGSIGIKLVELHSGQTIYSITCNLSEDENDRVLHIGCLQGTNRHVIDSQIKIKEITRTLHGLRPKALMLNLSLMFARYFEVNKVIAVSNKGHVYQALRYLGSKRSAISSDYDSLWEEMSGQKVSKFFYQIPVKLERKDLTHLKRSKRNLYSKRYALLDKLEEELTESLSKIALPNEAIQLFEPK</sequence>
<dbReference type="Proteomes" id="UP000423756">
    <property type="component" value="Unassembled WGS sequence"/>
</dbReference>
<reference evidence="2 3" key="1">
    <citation type="submission" date="2016-12" db="EMBL/GenBank/DDBJ databases">
        <title>Diversity of luminous bacteria.</title>
        <authorList>
            <person name="Yoshizawa S."/>
            <person name="Kogure K."/>
        </authorList>
    </citation>
    <scope>NUCLEOTIDE SEQUENCE [LARGE SCALE GENOMIC DNA]</scope>
    <source>
        <strain evidence="2 3">LC2-408</strain>
    </source>
</reference>
<accession>A0A2S7VHV9</accession>
<dbReference type="EMBL" id="VZPX01000014">
    <property type="protein sequence ID" value="KAB0480459.1"/>
    <property type="molecule type" value="Genomic_DNA"/>
</dbReference>
<proteinExistence type="predicted"/>
<dbReference type="GO" id="GO:0006974">
    <property type="term" value="P:DNA damage response"/>
    <property type="evidence" value="ECO:0007669"/>
    <property type="project" value="TreeGrafter"/>
</dbReference>